<evidence type="ECO:0000259" key="4">
    <source>
        <dbReference type="Pfam" id="PF19328"/>
    </source>
</evidence>
<proteinExistence type="predicted"/>
<keyword evidence="5" id="KW-0418">Kinase</keyword>
<feature type="domain" description="Dihydrodipicolinate reductase N-terminal" evidence="3">
    <location>
        <begin position="3"/>
        <end position="73"/>
    </location>
</feature>
<keyword evidence="1" id="KW-0521">NADP</keyword>
<dbReference type="SUPFAM" id="SSF51735">
    <property type="entry name" value="NAD(P)-binding Rossmann-fold domains"/>
    <property type="match status" value="1"/>
</dbReference>
<accession>A0ABX6IJM2</accession>
<dbReference type="Gene3D" id="3.40.50.720">
    <property type="entry name" value="NAD(P)-binding Rossmann-like Domain"/>
    <property type="match status" value="1"/>
</dbReference>
<protein>
    <submittedName>
        <fullName evidence="5">Diacylglycerol kinase</fullName>
    </submittedName>
</protein>
<evidence type="ECO:0000259" key="3">
    <source>
        <dbReference type="Pfam" id="PF01113"/>
    </source>
</evidence>
<gene>
    <name evidence="5" type="ORF">GII31_11935</name>
</gene>
<dbReference type="CDD" id="cd24146">
    <property type="entry name" value="nat-AmDH_N_like"/>
    <property type="match status" value="1"/>
</dbReference>
<dbReference type="GO" id="GO:0016301">
    <property type="term" value="F:kinase activity"/>
    <property type="evidence" value="ECO:0007669"/>
    <property type="project" value="UniProtKB-KW"/>
</dbReference>
<dbReference type="InterPro" id="IPR036291">
    <property type="entry name" value="NAD(P)-bd_dom_sf"/>
</dbReference>
<name>A0ABX6IJM2_9ACTN</name>
<dbReference type="InterPro" id="IPR000846">
    <property type="entry name" value="DapB_N"/>
</dbReference>
<keyword evidence="6" id="KW-1185">Reference proteome</keyword>
<keyword evidence="5" id="KW-0808">Transferase</keyword>
<dbReference type="Pfam" id="PF01113">
    <property type="entry name" value="DapB_N"/>
    <property type="match status" value="1"/>
</dbReference>
<dbReference type="InterPro" id="IPR045760">
    <property type="entry name" value="DAP_DH_C"/>
</dbReference>
<feature type="domain" description="2,4-diaminopentanoate dehydrogenase C-terminal" evidence="4">
    <location>
        <begin position="145"/>
        <end position="349"/>
    </location>
</feature>
<keyword evidence="2" id="KW-0560">Oxidoreductase</keyword>
<evidence type="ECO:0000313" key="5">
    <source>
        <dbReference type="EMBL" id="QHN35485.1"/>
    </source>
</evidence>
<reference evidence="5" key="1">
    <citation type="journal article" date="2021" name="Nat. Microbiol.">
        <title>Cocultivation of an ultrasmall environmental parasitic bacterium with lytic ability against bacteria associated with wastewater foams.</title>
        <authorList>
            <person name="Batinovic S."/>
            <person name="Rose J.J.A."/>
            <person name="Ratcliffe J."/>
            <person name="Seviour R.J."/>
            <person name="Petrovski S."/>
        </authorList>
    </citation>
    <scope>NUCLEOTIDE SEQUENCE</scope>
    <source>
        <strain evidence="5">CON9</strain>
    </source>
</reference>
<evidence type="ECO:0000313" key="6">
    <source>
        <dbReference type="Proteomes" id="UP001059836"/>
    </source>
</evidence>
<dbReference type="Pfam" id="PF19328">
    <property type="entry name" value="DAP_DH_C"/>
    <property type="match status" value="1"/>
</dbReference>
<evidence type="ECO:0000256" key="1">
    <source>
        <dbReference type="ARBA" id="ARBA00022857"/>
    </source>
</evidence>
<dbReference type="Proteomes" id="UP001059836">
    <property type="component" value="Chromosome"/>
</dbReference>
<organism evidence="5 6">
    <name type="scientific">Gordonia pseudamarae</name>
    <dbReference type="NCBI Taxonomy" id="2831662"/>
    <lineage>
        <taxon>Bacteria</taxon>
        <taxon>Bacillati</taxon>
        <taxon>Actinomycetota</taxon>
        <taxon>Actinomycetes</taxon>
        <taxon>Mycobacteriales</taxon>
        <taxon>Gordoniaceae</taxon>
        <taxon>Gordonia</taxon>
    </lineage>
</organism>
<dbReference type="RefSeq" id="WP_213243335.1">
    <property type="nucleotide sequence ID" value="NZ_CP045806.1"/>
</dbReference>
<sequence length="366" mass="38172">MAIRVALVGTGNAGTLALRQLIDDPRFELVAVSVSTPEKVGKDAGELAGRDGTGITAATGLEHVVAARPDCVVYTAMGDTRPIEAFNDCRLFLDAGINVVGTAPGGLQYPWGVMPATAIDKIEGSAREGAASIFISGVDPGFANDLIPFAFAGTCQNVRQVRCMEIADYATYDGSTVMFDVMGFGAPMDQTPMLFLPGILGMAWGTTLAILAAGFGISIDEVREHHESEPAPETFDIAAGTIEKGTRAAVRFEIIGLVDGQPAIVIEHITRLRDDLRPDWARPAQDGGSYRVEIVGEPSYRVDICPTSSVGDHNHAAIVAGVGRVVNAIPAVVDAAPGLLTTLDLPLITGPGLTVADPAPRAAATI</sequence>
<dbReference type="EMBL" id="CP045809">
    <property type="protein sequence ID" value="QHN35485.1"/>
    <property type="molecule type" value="Genomic_DNA"/>
</dbReference>
<evidence type="ECO:0000256" key="2">
    <source>
        <dbReference type="ARBA" id="ARBA00023002"/>
    </source>
</evidence>